<dbReference type="RefSeq" id="WP_307635104.1">
    <property type="nucleotide sequence ID" value="NZ_JAUSQL010000001.1"/>
</dbReference>
<proteinExistence type="predicted"/>
<sequence>MTPAAVVDLVNDELAGIGARQVELDQVDQWLTADNPMDTYRRAHTAPNTEKGRLGELSVTPILELIVAEVAQQMIVGRISVPGDDTAASRLRRPWDANGMPSKQYALWHAGLAYGQSHMLVLPDRALRPHGQRGVASLLPFSPRQLFVKWGDPLEDEYPLWAIRLIGDVNAWTGLRVYDEQAVHYLTRDTTTGGLTYVEYREHGMGVCPVVTFSNDLDLEARSRGEVEKYRGVAGRLEKTTLDRLMAQHYNSWKVRYATGMEEPLDSQDAAEQRQKLAHNDILVGGAGVQFGTLPETSLDGLLKAAEADRDTLAAVSQTPVWALNGGQLVNLSAEALLEARSMQRQKVAQKQRSNGVGVARVLRLAAHAEGREDDAGRFDITVGWEDTESRALSATADGLFKLGQLGIPPELLVEMIPGLSSERVADWKAHLGSGSEAGRLVDVLERQIYGQNAGGQGAY</sequence>
<accession>A0ABT9PJW0</accession>
<dbReference type="InterPro" id="IPR021145">
    <property type="entry name" value="Portal_protein_SPP1_Gp6-like"/>
</dbReference>
<evidence type="ECO:0008006" key="3">
    <source>
        <dbReference type="Google" id="ProtNLM"/>
    </source>
</evidence>
<gene>
    <name evidence="1" type="ORF">J2S45_001685</name>
</gene>
<evidence type="ECO:0000313" key="2">
    <source>
        <dbReference type="Proteomes" id="UP001230145"/>
    </source>
</evidence>
<name>A0ABT9PJW0_9ACTO</name>
<reference evidence="1 2" key="1">
    <citation type="submission" date="2023-07" db="EMBL/GenBank/DDBJ databases">
        <title>Sequencing the genomes of 1000 actinobacteria strains.</title>
        <authorList>
            <person name="Klenk H.-P."/>
        </authorList>
    </citation>
    <scope>NUCLEOTIDE SEQUENCE [LARGE SCALE GENOMIC DNA]</scope>
    <source>
        <strain evidence="1 2">DSM 19515</strain>
    </source>
</reference>
<dbReference type="Proteomes" id="UP001230145">
    <property type="component" value="Unassembled WGS sequence"/>
</dbReference>
<dbReference type="EMBL" id="JAUSQL010000001">
    <property type="protein sequence ID" value="MDP9833006.1"/>
    <property type="molecule type" value="Genomic_DNA"/>
</dbReference>
<comment type="caution">
    <text evidence="1">The sequence shown here is derived from an EMBL/GenBank/DDBJ whole genome shotgun (WGS) entry which is preliminary data.</text>
</comment>
<organism evidence="1 2">
    <name type="scientific">Trueperella abortisuis</name>
    <dbReference type="NCBI Taxonomy" id="445930"/>
    <lineage>
        <taxon>Bacteria</taxon>
        <taxon>Bacillati</taxon>
        <taxon>Actinomycetota</taxon>
        <taxon>Actinomycetes</taxon>
        <taxon>Actinomycetales</taxon>
        <taxon>Actinomycetaceae</taxon>
        <taxon>Trueperella</taxon>
    </lineage>
</organism>
<protein>
    <recommendedName>
        <fullName evidence="3">Phage portal protein</fullName>
    </recommendedName>
</protein>
<keyword evidence="2" id="KW-1185">Reference proteome</keyword>
<evidence type="ECO:0000313" key="1">
    <source>
        <dbReference type="EMBL" id="MDP9833006.1"/>
    </source>
</evidence>
<dbReference type="Pfam" id="PF05133">
    <property type="entry name" value="SPP1_portal"/>
    <property type="match status" value="1"/>
</dbReference>